<reference evidence="2" key="1">
    <citation type="submission" date="2022-07" db="EMBL/GenBank/DDBJ databases">
        <title>Genome Sequence of Physisporinus lineatus.</title>
        <authorList>
            <person name="Buettner E."/>
        </authorList>
    </citation>
    <scope>NUCLEOTIDE SEQUENCE</scope>
    <source>
        <strain evidence="2">VT162</strain>
    </source>
</reference>
<protein>
    <submittedName>
        <fullName evidence="2">Uncharacterized protein</fullName>
    </submittedName>
</protein>
<comment type="caution">
    <text evidence="2">The sequence shown here is derived from an EMBL/GenBank/DDBJ whole genome shotgun (WGS) entry which is preliminary data.</text>
</comment>
<sequence length="227" mass="25533">MNAVQIVADIVTIVLTVRRTRIHFRESTGLQNNAQGSPFSMTTFLAQDGTFYIVILLFINVAQTAFILITDLDFMFILSWVVTCVLQCTWILELRQVHFQEKEAGSSGVVSTVRFANRLLGNIGAPLRPLGSNTSDSLEDERVIFSEDPLSVMAAPEASEDRDDLSTDRDSIDVKMDGLFEDEEYGKRLLGIMRRGTSDSVEYHPVSQITDTEKEVLEDRFISMNRV</sequence>
<keyword evidence="1" id="KW-1133">Transmembrane helix</keyword>
<feature type="transmembrane region" description="Helical" evidence="1">
    <location>
        <begin position="74"/>
        <end position="92"/>
    </location>
</feature>
<feature type="transmembrane region" description="Helical" evidence="1">
    <location>
        <begin position="49"/>
        <end position="68"/>
    </location>
</feature>
<keyword evidence="3" id="KW-1185">Reference proteome</keyword>
<accession>A0AAD5UT53</accession>
<proteinExistence type="predicted"/>
<dbReference type="Proteomes" id="UP001212997">
    <property type="component" value="Unassembled WGS sequence"/>
</dbReference>
<dbReference type="EMBL" id="JANAWD010000627">
    <property type="protein sequence ID" value="KAJ3477134.1"/>
    <property type="molecule type" value="Genomic_DNA"/>
</dbReference>
<name>A0AAD5UT53_9APHY</name>
<evidence type="ECO:0000313" key="2">
    <source>
        <dbReference type="EMBL" id="KAJ3477134.1"/>
    </source>
</evidence>
<keyword evidence="1" id="KW-0812">Transmembrane</keyword>
<evidence type="ECO:0000313" key="3">
    <source>
        <dbReference type="Proteomes" id="UP001212997"/>
    </source>
</evidence>
<dbReference type="AlphaFoldDB" id="A0AAD5UT53"/>
<keyword evidence="1" id="KW-0472">Membrane</keyword>
<gene>
    <name evidence="2" type="ORF">NLI96_g10674</name>
</gene>
<organism evidence="2 3">
    <name type="scientific">Meripilus lineatus</name>
    <dbReference type="NCBI Taxonomy" id="2056292"/>
    <lineage>
        <taxon>Eukaryota</taxon>
        <taxon>Fungi</taxon>
        <taxon>Dikarya</taxon>
        <taxon>Basidiomycota</taxon>
        <taxon>Agaricomycotina</taxon>
        <taxon>Agaricomycetes</taxon>
        <taxon>Polyporales</taxon>
        <taxon>Meripilaceae</taxon>
        <taxon>Meripilus</taxon>
    </lineage>
</organism>
<evidence type="ECO:0000256" key="1">
    <source>
        <dbReference type="SAM" id="Phobius"/>
    </source>
</evidence>